<proteinExistence type="predicted"/>
<dbReference type="AlphaFoldDB" id="A0A2G5TW19"/>
<accession>A0A2G5TW19</accession>
<comment type="caution">
    <text evidence="1">The sequence shown here is derived from an EMBL/GenBank/DDBJ whole genome shotgun (WGS) entry which is preliminary data.</text>
</comment>
<dbReference type="EMBL" id="PDUG01000005">
    <property type="protein sequence ID" value="PIC31136.1"/>
    <property type="molecule type" value="Genomic_DNA"/>
</dbReference>
<dbReference type="Proteomes" id="UP000230233">
    <property type="component" value="Chromosome V"/>
</dbReference>
<organism evidence="1 2">
    <name type="scientific">Caenorhabditis nigoni</name>
    <dbReference type="NCBI Taxonomy" id="1611254"/>
    <lineage>
        <taxon>Eukaryota</taxon>
        <taxon>Metazoa</taxon>
        <taxon>Ecdysozoa</taxon>
        <taxon>Nematoda</taxon>
        <taxon>Chromadorea</taxon>
        <taxon>Rhabditida</taxon>
        <taxon>Rhabditina</taxon>
        <taxon>Rhabditomorpha</taxon>
        <taxon>Rhabditoidea</taxon>
        <taxon>Rhabditidae</taxon>
        <taxon>Peloderinae</taxon>
        <taxon>Caenorhabditis</taxon>
    </lineage>
</organism>
<evidence type="ECO:0000313" key="2">
    <source>
        <dbReference type="Proteomes" id="UP000230233"/>
    </source>
</evidence>
<dbReference type="OrthoDB" id="5833317at2759"/>
<evidence type="ECO:0000313" key="1">
    <source>
        <dbReference type="EMBL" id="PIC31136.1"/>
    </source>
</evidence>
<gene>
    <name evidence="1" type="primary">Cnig_chr_V.g22142</name>
    <name evidence="1" type="ORF">B9Z55_022142</name>
</gene>
<keyword evidence="2" id="KW-1185">Reference proteome</keyword>
<reference evidence="2" key="1">
    <citation type="submission" date="2017-10" db="EMBL/GenBank/DDBJ databases">
        <title>Rapid genome shrinkage in a self-fertile nematode reveals novel sperm competition proteins.</title>
        <authorList>
            <person name="Yin D."/>
            <person name="Schwarz E.M."/>
            <person name="Thomas C.G."/>
            <person name="Felde R.L."/>
            <person name="Korf I.F."/>
            <person name="Cutter A.D."/>
            <person name="Schartner C.M."/>
            <person name="Ralston E.J."/>
            <person name="Meyer B.J."/>
            <person name="Haag E.S."/>
        </authorList>
    </citation>
    <scope>NUCLEOTIDE SEQUENCE [LARGE SCALE GENOMIC DNA]</scope>
    <source>
        <strain evidence="2">JU1422</strain>
    </source>
</reference>
<sequence>MVLRMQMLQDRMEAIRWRFLALICRVGACITMVITNESVFFSEAKAGKISSVTYECQGHHEVLKTNATRTTGLLFVTQTLHFIEVATIDGDFQPRIWTQSEKDICKSCQNPRGSNQCQYVIIMTGGGCGETPRCA</sequence>
<dbReference type="STRING" id="1611254.A0A2G5TW19"/>
<name>A0A2G5TW19_9PELO</name>
<protein>
    <submittedName>
        <fullName evidence="1">Uncharacterized protein</fullName>
    </submittedName>
</protein>